<keyword evidence="1" id="KW-0812">Transmembrane</keyword>
<feature type="transmembrane region" description="Helical" evidence="1">
    <location>
        <begin position="12"/>
        <end position="38"/>
    </location>
</feature>
<evidence type="ECO:0000259" key="3">
    <source>
        <dbReference type="Pfam" id="PF23494"/>
    </source>
</evidence>
<keyword evidence="5" id="KW-1185">Reference proteome</keyword>
<evidence type="ECO:0000313" key="5">
    <source>
        <dbReference type="Proteomes" id="UP000199503"/>
    </source>
</evidence>
<dbReference type="Proteomes" id="UP000199503">
    <property type="component" value="Unassembled WGS sequence"/>
</dbReference>
<dbReference type="Pfam" id="PF23494">
    <property type="entry name" value="bPH_10"/>
    <property type="match status" value="1"/>
</dbReference>
<sequence length="221" mass="24703">MTTVQETAAVRYGIWVVCPVAGAAAGWGLGLAAAWITTLKWFPFQGVFELYTDIPKPWATLASVGVGAVAGAVFALFWASEMMSVEVGPSQVTLRKDDKTFGFGREEVESAFADGKQLVLLAPDGTELARETSDLSRVKLERAFTEQGYRWRDADPFAQEFRMWVEHAPELPADVNALFTARRKAIAKYENAEAAELAREIRKRGVSVRDEKKRQYYRCER</sequence>
<dbReference type="OrthoDB" id="5145029at2"/>
<keyword evidence="1" id="KW-1133">Transmembrane helix</keyword>
<name>A0A1H9VT93_9PSEU</name>
<dbReference type="EMBL" id="FOFV01000019">
    <property type="protein sequence ID" value="SES24748.1"/>
    <property type="molecule type" value="Genomic_DNA"/>
</dbReference>
<protein>
    <submittedName>
        <fullName evidence="4">Uncharacterized protein</fullName>
    </submittedName>
</protein>
<feature type="domain" description="Cysteinyl-tRNA ligase anticodon binding" evidence="2">
    <location>
        <begin position="169"/>
        <end position="218"/>
    </location>
</feature>
<accession>A0A1H9VT93</accession>
<proteinExistence type="predicted"/>
<organism evidence="4 5">
    <name type="scientific">Lentzea albida</name>
    <dbReference type="NCBI Taxonomy" id="65499"/>
    <lineage>
        <taxon>Bacteria</taxon>
        <taxon>Bacillati</taxon>
        <taxon>Actinomycetota</taxon>
        <taxon>Actinomycetes</taxon>
        <taxon>Pseudonocardiales</taxon>
        <taxon>Pseudonocardiaceae</taxon>
        <taxon>Lentzea</taxon>
    </lineage>
</organism>
<evidence type="ECO:0000313" key="4">
    <source>
        <dbReference type="EMBL" id="SES24748.1"/>
    </source>
</evidence>
<dbReference type="AlphaFoldDB" id="A0A1H9VT93"/>
<feature type="domain" description="YqeB PH" evidence="3">
    <location>
        <begin position="2"/>
        <end position="152"/>
    </location>
</feature>
<dbReference type="InterPro" id="IPR056411">
    <property type="entry name" value="CysS_C"/>
</dbReference>
<evidence type="ECO:0000256" key="1">
    <source>
        <dbReference type="SAM" id="Phobius"/>
    </source>
</evidence>
<feature type="transmembrane region" description="Helical" evidence="1">
    <location>
        <begin position="58"/>
        <end position="79"/>
    </location>
</feature>
<gene>
    <name evidence="4" type="ORF">SAMN04488000_11997</name>
</gene>
<dbReference type="STRING" id="65499.SAMN04488000_11997"/>
<evidence type="ECO:0000259" key="2">
    <source>
        <dbReference type="Pfam" id="PF23493"/>
    </source>
</evidence>
<dbReference type="InterPro" id="IPR057798">
    <property type="entry name" value="PH_YqeB"/>
</dbReference>
<keyword evidence="1" id="KW-0472">Membrane</keyword>
<dbReference type="Pfam" id="PF23493">
    <property type="entry name" value="CysS_C"/>
    <property type="match status" value="1"/>
</dbReference>
<dbReference type="RefSeq" id="WP_143091843.1">
    <property type="nucleotide sequence ID" value="NZ_FOFV01000019.1"/>
</dbReference>
<reference evidence="5" key="1">
    <citation type="submission" date="2016-10" db="EMBL/GenBank/DDBJ databases">
        <authorList>
            <person name="Varghese N."/>
            <person name="Submissions S."/>
        </authorList>
    </citation>
    <scope>NUCLEOTIDE SEQUENCE [LARGE SCALE GENOMIC DNA]</scope>
    <source>
        <strain evidence="5">DSM 44437</strain>
    </source>
</reference>